<dbReference type="SUPFAM" id="SSF55298">
    <property type="entry name" value="YjgF-like"/>
    <property type="match status" value="1"/>
</dbReference>
<dbReference type="Proteomes" id="UP001500101">
    <property type="component" value="Unassembled WGS sequence"/>
</dbReference>
<dbReference type="PANTHER" id="PTHR11803">
    <property type="entry name" value="2-IMINOBUTANOATE/2-IMINOPROPANOATE DEAMINASE RIDA"/>
    <property type="match status" value="1"/>
</dbReference>
<gene>
    <name evidence="2" type="ORF">GCM10022216_34110</name>
</gene>
<dbReference type="Gene3D" id="3.30.1330.40">
    <property type="entry name" value="RutC-like"/>
    <property type="match status" value="1"/>
</dbReference>
<dbReference type="PANTHER" id="PTHR11803:SF58">
    <property type="entry name" value="PROTEIN HMF1-RELATED"/>
    <property type="match status" value="1"/>
</dbReference>
<dbReference type="EMBL" id="BAAAZI010000015">
    <property type="protein sequence ID" value="GAA4147783.1"/>
    <property type="molecule type" value="Genomic_DNA"/>
</dbReference>
<name>A0ABP7Z5H8_9SPHI</name>
<protein>
    <submittedName>
        <fullName evidence="2">RidA family protein</fullName>
    </submittedName>
</protein>
<comment type="similarity">
    <text evidence="1">Belongs to the RutC family.</text>
</comment>
<comment type="caution">
    <text evidence="2">The sequence shown here is derived from an EMBL/GenBank/DDBJ whole genome shotgun (WGS) entry which is preliminary data.</text>
</comment>
<organism evidence="2 3">
    <name type="scientific">Sphingobacterium kyonggiense</name>
    <dbReference type="NCBI Taxonomy" id="714075"/>
    <lineage>
        <taxon>Bacteria</taxon>
        <taxon>Pseudomonadati</taxon>
        <taxon>Bacteroidota</taxon>
        <taxon>Sphingobacteriia</taxon>
        <taxon>Sphingobacteriales</taxon>
        <taxon>Sphingobacteriaceae</taxon>
        <taxon>Sphingobacterium</taxon>
    </lineage>
</organism>
<evidence type="ECO:0000313" key="2">
    <source>
        <dbReference type="EMBL" id="GAA4147783.1"/>
    </source>
</evidence>
<dbReference type="InterPro" id="IPR035959">
    <property type="entry name" value="RutC-like_sf"/>
</dbReference>
<reference evidence="3" key="1">
    <citation type="journal article" date="2019" name="Int. J. Syst. Evol. Microbiol.">
        <title>The Global Catalogue of Microorganisms (GCM) 10K type strain sequencing project: providing services to taxonomists for standard genome sequencing and annotation.</title>
        <authorList>
            <consortium name="The Broad Institute Genomics Platform"/>
            <consortium name="The Broad Institute Genome Sequencing Center for Infectious Disease"/>
            <person name="Wu L."/>
            <person name="Ma J."/>
        </authorList>
    </citation>
    <scope>NUCLEOTIDE SEQUENCE [LARGE SCALE GENOMIC DNA]</scope>
    <source>
        <strain evidence="3">JCM 16704</strain>
    </source>
</reference>
<dbReference type="Pfam" id="PF01042">
    <property type="entry name" value="Ribonuc_L-PSP"/>
    <property type="match status" value="1"/>
</dbReference>
<sequence>MKILQGSRLPKPNGHCSTAIVSNRLLFISGQLPIAADGRHYDQADFEQQFTVVFQNLENILLASSSSLQKVVKVTAYLSDVKYWNQFNALFADFIGKHKPVRTVVAVPELHLGYKLEVDVIAEV</sequence>
<keyword evidence="3" id="KW-1185">Reference proteome</keyword>
<proteinExistence type="inferred from homology"/>
<evidence type="ECO:0000313" key="3">
    <source>
        <dbReference type="Proteomes" id="UP001500101"/>
    </source>
</evidence>
<dbReference type="CDD" id="cd00448">
    <property type="entry name" value="YjgF_YER057c_UK114_family"/>
    <property type="match status" value="1"/>
</dbReference>
<evidence type="ECO:0000256" key="1">
    <source>
        <dbReference type="ARBA" id="ARBA00010552"/>
    </source>
</evidence>
<dbReference type="InterPro" id="IPR006175">
    <property type="entry name" value="YjgF/YER057c/UK114"/>
</dbReference>
<accession>A0ABP7Z5H8</accession>
<dbReference type="RefSeq" id="WP_344675941.1">
    <property type="nucleotide sequence ID" value="NZ_BAAAZI010000015.1"/>
</dbReference>